<name>A0A317NVK9_9NOCA</name>
<evidence type="ECO:0000256" key="1">
    <source>
        <dbReference type="SAM" id="SignalP"/>
    </source>
</evidence>
<sequence length="144" mass="15716">MSRVARQRIFSGALACLLAGLVVGCSGDSDSLQNLATCGEFVFPADAKVIWFQENDTFGDTLLDAVVEISAAAVPEFKQRSQLTEFAPGVPNYWRQTWSAIGEAQSLAQDAGNEHLVELNKSPTRWVVIHDSGEKRQLFLRAGC</sequence>
<feature type="signal peptide" evidence="1">
    <location>
        <begin position="1"/>
        <end position="24"/>
    </location>
</feature>
<dbReference type="Proteomes" id="UP000246410">
    <property type="component" value="Unassembled WGS sequence"/>
</dbReference>
<evidence type="ECO:0000313" key="2">
    <source>
        <dbReference type="EMBL" id="PWV79426.1"/>
    </source>
</evidence>
<protein>
    <recommendedName>
        <fullName evidence="4">Lipoprotein</fullName>
    </recommendedName>
</protein>
<reference evidence="2 3" key="1">
    <citation type="submission" date="2018-05" db="EMBL/GenBank/DDBJ databases">
        <title>Genomic Encyclopedia of Type Strains, Phase IV (KMG-IV): sequencing the most valuable type-strain genomes for metagenomic binning, comparative biology and taxonomic classification.</title>
        <authorList>
            <person name="Goeker M."/>
        </authorList>
    </citation>
    <scope>NUCLEOTIDE SEQUENCE [LARGE SCALE GENOMIC DNA]</scope>
    <source>
        <strain evidence="2 3">DSM 44717</strain>
    </source>
</reference>
<evidence type="ECO:0008006" key="4">
    <source>
        <dbReference type="Google" id="ProtNLM"/>
    </source>
</evidence>
<comment type="caution">
    <text evidence="2">The sequence shown here is derived from an EMBL/GenBank/DDBJ whole genome shotgun (WGS) entry which is preliminary data.</text>
</comment>
<dbReference type="AlphaFoldDB" id="A0A317NVK9"/>
<gene>
    <name evidence="2" type="ORF">DFR69_102489</name>
</gene>
<dbReference type="EMBL" id="QGTL01000002">
    <property type="protein sequence ID" value="PWV79426.1"/>
    <property type="molecule type" value="Genomic_DNA"/>
</dbReference>
<proteinExistence type="predicted"/>
<dbReference type="PROSITE" id="PS51257">
    <property type="entry name" value="PROKAR_LIPOPROTEIN"/>
    <property type="match status" value="1"/>
</dbReference>
<keyword evidence="3" id="KW-1185">Reference proteome</keyword>
<organism evidence="2 3">
    <name type="scientific">Nocardia neocaledoniensis</name>
    <dbReference type="NCBI Taxonomy" id="236511"/>
    <lineage>
        <taxon>Bacteria</taxon>
        <taxon>Bacillati</taxon>
        <taxon>Actinomycetota</taxon>
        <taxon>Actinomycetes</taxon>
        <taxon>Mycobacteriales</taxon>
        <taxon>Nocardiaceae</taxon>
        <taxon>Nocardia</taxon>
    </lineage>
</organism>
<evidence type="ECO:0000313" key="3">
    <source>
        <dbReference type="Proteomes" id="UP000246410"/>
    </source>
</evidence>
<accession>A0A317NVK9</accession>
<keyword evidence="1" id="KW-0732">Signal</keyword>
<feature type="chain" id="PRO_5039208037" description="Lipoprotein" evidence="1">
    <location>
        <begin position="25"/>
        <end position="144"/>
    </location>
</feature>